<keyword evidence="1" id="KW-0812">Transmembrane</keyword>
<keyword evidence="1" id="KW-0472">Membrane</keyword>
<evidence type="ECO:0000313" key="3">
    <source>
        <dbReference type="Proteomes" id="UP001499988"/>
    </source>
</evidence>
<reference evidence="3" key="1">
    <citation type="journal article" date="2019" name="Int. J. Syst. Evol. Microbiol.">
        <title>The Global Catalogue of Microorganisms (GCM) 10K type strain sequencing project: providing services to taxonomists for standard genome sequencing and annotation.</title>
        <authorList>
            <consortium name="The Broad Institute Genomics Platform"/>
            <consortium name="The Broad Institute Genome Sequencing Center for Infectious Disease"/>
            <person name="Wu L."/>
            <person name="Ma J."/>
        </authorList>
    </citation>
    <scope>NUCLEOTIDE SEQUENCE [LARGE SCALE GENOMIC DNA]</scope>
    <source>
        <strain evidence="3">JCM 18401</strain>
    </source>
</reference>
<evidence type="ECO:0000313" key="2">
    <source>
        <dbReference type="EMBL" id="GAA4885690.1"/>
    </source>
</evidence>
<protein>
    <submittedName>
        <fullName evidence="2">Uncharacterized protein</fullName>
    </submittedName>
</protein>
<gene>
    <name evidence="2" type="ORF">GCM10023333_18900</name>
</gene>
<dbReference type="RefSeq" id="WP_345335124.1">
    <property type="nucleotide sequence ID" value="NZ_BAABJZ010000058.1"/>
</dbReference>
<proteinExistence type="predicted"/>
<dbReference type="EMBL" id="BAABJZ010000058">
    <property type="protein sequence ID" value="GAA4885690.1"/>
    <property type="molecule type" value="Genomic_DNA"/>
</dbReference>
<evidence type="ECO:0000256" key="1">
    <source>
        <dbReference type="SAM" id="Phobius"/>
    </source>
</evidence>
<sequence length="83" mass="9170">MENNSEIYKSIKYLGSCLCLGMIFLAVGITESGVGKYYMTIAAFMAGLIVAYPILKEVGIDLDYVTKSKKENQIDTHYNYVGG</sequence>
<dbReference type="Proteomes" id="UP001499988">
    <property type="component" value="Unassembled WGS sequence"/>
</dbReference>
<name>A0ABP9ERP5_9GAMM</name>
<comment type="caution">
    <text evidence="2">The sequence shown here is derived from an EMBL/GenBank/DDBJ whole genome shotgun (WGS) entry which is preliminary data.</text>
</comment>
<accession>A0ABP9ERP5</accession>
<organism evidence="2 3">
    <name type="scientific">Ferrimonas pelagia</name>
    <dbReference type="NCBI Taxonomy" id="1177826"/>
    <lineage>
        <taxon>Bacteria</taxon>
        <taxon>Pseudomonadati</taxon>
        <taxon>Pseudomonadota</taxon>
        <taxon>Gammaproteobacteria</taxon>
        <taxon>Alteromonadales</taxon>
        <taxon>Ferrimonadaceae</taxon>
        <taxon>Ferrimonas</taxon>
    </lineage>
</organism>
<keyword evidence="1" id="KW-1133">Transmembrane helix</keyword>
<keyword evidence="3" id="KW-1185">Reference proteome</keyword>
<feature type="transmembrane region" description="Helical" evidence="1">
    <location>
        <begin position="36"/>
        <end position="55"/>
    </location>
</feature>
<feature type="transmembrane region" description="Helical" evidence="1">
    <location>
        <begin position="12"/>
        <end position="30"/>
    </location>
</feature>